<evidence type="ECO:0000313" key="2">
    <source>
        <dbReference type="EMBL" id="ANS48020.1"/>
    </source>
</evidence>
<dbReference type="AlphaFoldDB" id="A0A9W3SAL0"/>
<sequence length="78" mass="8973">MRKYFGFISILLTIIVFFNFYSDSNLIYLIFVSLVLIIFAPKGIGRNFAIIVFILVSIFYPFFSIIIATIIGAMFWAS</sequence>
<feature type="transmembrane region" description="Helical" evidence="1">
    <location>
        <begin position="5"/>
        <end position="21"/>
    </location>
</feature>
<keyword evidence="1" id="KW-1133">Transmembrane helix</keyword>
<dbReference type="EMBL" id="CP015350">
    <property type="protein sequence ID" value="ANS48020.1"/>
    <property type="molecule type" value="Genomic_DNA"/>
</dbReference>
<feature type="transmembrane region" description="Helical" evidence="1">
    <location>
        <begin position="51"/>
        <end position="77"/>
    </location>
</feature>
<dbReference type="Proteomes" id="UP000092743">
    <property type="component" value="Chromosome"/>
</dbReference>
<keyword evidence="1" id="KW-0472">Membrane</keyword>
<gene>
    <name evidence="2" type="ORF">BT246_26520</name>
</gene>
<protein>
    <submittedName>
        <fullName evidence="2">Uncharacterized protein</fullName>
    </submittedName>
</protein>
<evidence type="ECO:0000313" key="3">
    <source>
        <dbReference type="Proteomes" id="UP000092743"/>
    </source>
</evidence>
<organism evidence="2 3">
    <name type="scientific">Bacillus thuringiensis</name>
    <dbReference type="NCBI Taxonomy" id="1428"/>
    <lineage>
        <taxon>Bacteria</taxon>
        <taxon>Bacillati</taxon>
        <taxon>Bacillota</taxon>
        <taxon>Bacilli</taxon>
        <taxon>Bacillales</taxon>
        <taxon>Bacillaceae</taxon>
        <taxon>Bacillus</taxon>
        <taxon>Bacillus cereus group</taxon>
    </lineage>
</organism>
<proteinExistence type="predicted"/>
<name>A0A9W3SAL0_BACTU</name>
<reference evidence="2 3" key="1">
    <citation type="submission" date="2016-04" db="EMBL/GenBank/DDBJ databases">
        <title>High quality genome of the nematocidal Bacillus thuringiensis MYBT18246.</title>
        <authorList>
            <person name="Hollensteiner J."/>
            <person name="Poehlein A."/>
            <person name="Sproeer C."/>
            <person name="Bunk B."/>
            <person name="Rosenstiel P."/>
            <person name="Schulenburg H."/>
            <person name="Liesegang H."/>
        </authorList>
    </citation>
    <scope>NUCLEOTIDE SEQUENCE [LARGE SCALE GENOMIC DNA]</scope>
    <source>
        <strain evidence="2 3">MYBT18246</strain>
    </source>
</reference>
<keyword evidence="1" id="KW-0812">Transmembrane</keyword>
<evidence type="ECO:0000256" key="1">
    <source>
        <dbReference type="SAM" id="Phobius"/>
    </source>
</evidence>
<accession>A0A9W3SAL0</accession>
<feature type="transmembrane region" description="Helical" evidence="1">
    <location>
        <begin position="27"/>
        <end position="44"/>
    </location>
</feature>